<gene>
    <name evidence="9" type="ORF">TBIB3V08_LOCUS5675</name>
</gene>
<dbReference type="GO" id="GO:0046839">
    <property type="term" value="P:phospholipid dephosphorylation"/>
    <property type="evidence" value="ECO:0007669"/>
    <property type="project" value="TreeGrafter"/>
</dbReference>
<dbReference type="AlphaFoldDB" id="A0A7R9EZZ2"/>
<protein>
    <recommendedName>
        <fullName evidence="8">Phosphatidic acid phosphatase type 2/haloperoxidase domain-containing protein</fullName>
    </recommendedName>
</protein>
<accession>A0A7R9EZZ2</accession>
<dbReference type="PANTHER" id="PTHR10165">
    <property type="entry name" value="LIPID PHOSPHATE PHOSPHATASE"/>
    <property type="match status" value="1"/>
</dbReference>
<feature type="transmembrane region" description="Helical" evidence="7">
    <location>
        <begin position="54"/>
        <end position="72"/>
    </location>
</feature>
<organism evidence="9">
    <name type="scientific">Timema bartmani</name>
    <dbReference type="NCBI Taxonomy" id="61472"/>
    <lineage>
        <taxon>Eukaryota</taxon>
        <taxon>Metazoa</taxon>
        <taxon>Ecdysozoa</taxon>
        <taxon>Arthropoda</taxon>
        <taxon>Hexapoda</taxon>
        <taxon>Insecta</taxon>
        <taxon>Pterygota</taxon>
        <taxon>Neoptera</taxon>
        <taxon>Polyneoptera</taxon>
        <taxon>Phasmatodea</taxon>
        <taxon>Timematodea</taxon>
        <taxon>Timematoidea</taxon>
        <taxon>Timematidae</taxon>
        <taxon>Timema</taxon>
    </lineage>
</organism>
<feature type="domain" description="Phosphatidic acid phosphatase type 2/haloperoxidase" evidence="8">
    <location>
        <begin position="3"/>
        <end position="70"/>
    </location>
</feature>
<evidence type="ECO:0000313" key="9">
    <source>
        <dbReference type="EMBL" id="CAD7443265.1"/>
    </source>
</evidence>
<comment type="subcellular location">
    <subcellularLocation>
        <location evidence="1">Membrane</location>
        <topology evidence="1">Multi-pass membrane protein</topology>
    </subcellularLocation>
</comment>
<dbReference type="Pfam" id="PF01569">
    <property type="entry name" value="PAP2"/>
    <property type="match status" value="1"/>
</dbReference>
<evidence type="ECO:0000256" key="2">
    <source>
        <dbReference type="ARBA" id="ARBA00008816"/>
    </source>
</evidence>
<evidence type="ECO:0000259" key="8">
    <source>
        <dbReference type="Pfam" id="PF01569"/>
    </source>
</evidence>
<keyword evidence="5 7" id="KW-0472">Membrane</keyword>
<dbReference type="InterPro" id="IPR000326">
    <property type="entry name" value="PAP2/HPO"/>
</dbReference>
<dbReference type="InterPro" id="IPR036938">
    <property type="entry name" value="PAP2/HPO_sf"/>
</dbReference>
<dbReference type="GO" id="GO:0008195">
    <property type="term" value="F:phosphatidate phosphatase activity"/>
    <property type="evidence" value="ECO:0007669"/>
    <property type="project" value="TreeGrafter"/>
</dbReference>
<feature type="compositionally biased region" description="Polar residues" evidence="6">
    <location>
        <begin position="91"/>
        <end position="100"/>
    </location>
</feature>
<dbReference type="PANTHER" id="PTHR10165:SF197">
    <property type="entry name" value="FI04477P-RELATED"/>
    <property type="match status" value="1"/>
</dbReference>
<evidence type="ECO:0000256" key="3">
    <source>
        <dbReference type="ARBA" id="ARBA00022692"/>
    </source>
</evidence>
<evidence type="ECO:0000256" key="7">
    <source>
        <dbReference type="SAM" id="Phobius"/>
    </source>
</evidence>
<reference evidence="9" key="1">
    <citation type="submission" date="2020-11" db="EMBL/GenBank/DDBJ databases">
        <authorList>
            <person name="Tran Van P."/>
        </authorList>
    </citation>
    <scope>NUCLEOTIDE SEQUENCE</scope>
</reference>
<dbReference type="InterPro" id="IPR043216">
    <property type="entry name" value="PAP-like"/>
</dbReference>
<dbReference type="SUPFAM" id="SSF48317">
    <property type="entry name" value="Acid phosphatase/Vanadium-dependent haloperoxidase"/>
    <property type="match status" value="1"/>
</dbReference>
<evidence type="ECO:0000256" key="4">
    <source>
        <dbReference type="ARBA" id="ARBA00022989"/>
    </source>
</evidence>
<comment type="similarity">
    <text evidence="2">Belongs to the PA-phosphatase related phosphoesterase family.</text>
</comment>
<evidence type="ECO:0000256" key="6">
    <source>
        <dbReference type="SAM" id="MobiDB-lite"/>
    </source>
</evidence>
<dbReference type="GO" id="GO:0005886">
    <property type="term" value="C:plasma membrane"/>
    <property type="evidence" value="ECO:0007669"/>
    <property type="project" value="TreeGrafter"/>
</dbReference>
<name>A0A7R9EZZ2_9NEOP</name>
<dbReference type="GO" id="GO:0007165">
    <property type="term" value="P:signal transduction"/>
    <property type="evidence" value="ECO:0007669"/>
    <property type="project" value="TreeGrafter"/>
</dbReference>
<sequence length="100" mass="11203">MVYFAMYLQARMTWRGSKLLRHFLQYMCLLLAIGTALSRISDYKHHWSDVLAGVVQGSLAAVITVVFVSDLFSSKSSVSRVATEADPPSRYGNNQNNQIC</sequence>
<keyword evidence="4 7" id="KW-1133">Transmembrane helix</keyword>
<evidence type="ECO:0000256" key="5">
    <source>
        <dbReference type="ARBA" id="ARBA00023136"/>
    </source>
</evidence>
<keyword evidence="3 7" id="KW-0812">Transmembrane</keyword>
<proteinExistence type="inferred from homology"/>
<evidence type="ECO:0000256" key="1">
    <source>
        <dbReference type="ARBA" id="ARBA00004141"/>
    </source>
</evidence>
<feature type="region of interest" description="Disordered" evidence="6">
    <location>
        <begin position="80"/>
        <end position="100"/>
    </location>
</feature>
<dbReference type="GO" id="GO:0006644">
    <property type="term" value="P:phospholipid metabolic process"/>
    <property type="evidence" value="ECO:0007669"/>
    <property type="project" value="InterPro"/>
</dbReference>
<dbReference type="EMBL" id="OD566053">
    <property type="protein sequence ID" value="CAD7443265.1"/>
    <property type="molecule type" value="Genomic_DNA"/>
</dbReference>
<dbReference type="Gene3D" id="1.20.144.10">
    <property type="entry name" value="Phosphatidic acid phosphatase type 2/haloperoxidase"/>
    <property type="match status" value="1"/>
</dbReference>